<dbReference type="SUPFAM" id="SSF47413">
    <property type="entry name" value="lambda repressor-like DNA-binding domains"/>
    <property type="match status" value="1"/>
</dbReference>
<dbReference type="GO" id="GO:0003677">
    <property type="term" value="F:DNA binding"/>
    <property type="evidence" value="ECO:0007669"/>
    <property type="project" value="UniProtKB-KW"/>
</dbReference>
<dbReference type="CDD" id="cd00093">
    <property type="entry name" value="HTH_XRE"/>
    <property type="match status" value="1"/>
</dbReference>
<keyword evidence="2" id="KW-0238">DNA-binding</keyword>
<accession>A0A9W6LSN2</accession>
<keyword evidence="3" id="KW-0804">Transcription</keyword>
<dbReference type="InterPro" id="IPR010982">
    <property type="entry name" value="Lambda_DNA-bd_dom_sf"/>
</dbReference>
<gene>
    <name evidence="4" type="ORF">LMG27198_26280</name>
</gene>
<sequence>MDMSRILKNAHRSAKRLHDAGYMDDLTMREFDALCLTPCPDFTAEDVLRIRKKAHASQGVFAAFLNVGKTTVAAWEQGTKKPSGAASKLLDIVDRKGLDALA</sequence>
<dbReference type="EMBL" id="BSEC01000001">
    <property type="protein sequence ID" value="GLI93636.1"/>
    <property type="molecule type" value="Genomic_DNA"/>
</dbReference>
<dbReference type="InterPro" id="IPR052359">
    <property type="entry name" value="HTH-type_reg/antitoxin"/>
</dbReference>
<keyword evidence="5" id="KW-1185">Reference proteome</keyword>
<evidence type="ECO:0000256" key="2">
    <source>
        <dbReference type="ARBA" id="ARBA00023125"/>
    </source>
</evidence>
<name>A0A9W6LSN2_9HYPH</name>
<evidence type="ECO:0000313" key="4">
    <source>
        <dbReference type="EMBL" id="GLI93636.1"/>
    </source>
</evidence>
<organism evidence="4 5">
    <name type="scientific">Methylocystis echinoides</name>
    <dbReference type="NCBI Taxonomy" id="29468"/>
    <lineage>
        <taxon>Bacteria</taxon>
        <taxon>Pseudomonadati</taxon>
        <taxon>Pseudomonadota</taxon>
        <taxon>Alphaproteobacteria</taxon>
        <taxon>Hyphomicrobiales</taxon>
        <taxon>Methylocystaceae</taxon>
        <taxon>Methylocystis</taxon>
    </lineage>
</organism>
<evidence type="ECO:0000256" key="1">
    <source>
        <dbReference type="ARBA" id="ARBA00023015"/>
    </source>
</evidence>
<dbReference type="PANTHER" id="PTHR36511:SF3">
    <property type="entry name" value="ANTITOXIN HIGA-2"/>
    <property type="match status" value="1"/>
</dbReference>
<dbReference type="Proteomes" id="UP001144323">
    <property type="component" value="Unassembled WGS sequence"/>
</dbReference>
<protein>
    <submittedName>
        <fullName evidence="4">Transcriptional regulator</fullName>
    </submittedName>
</protein>
<dbReference type="AlphaFoldDB" id="A0A9W6LSN2"/>
<dbReference type="PANTHER" id="PTHR36511">
    <property type="entry name" value="MERR FAMILY BACTERIAL REGULATORY PROTEIN"/>
    <property type="match status" value="1"/>
</dbReference>
<reference evidence="4" key="1">
    <citation type="journal article" date="2023" name="Int. J. Syst. Evol. Microbiol.">
        <title>Methylocystis iwaonis sp. nov., a type II methane-oxidizing bacterium from surface soil of a rice paddy field in Japan, and emended description of the genus Methylocystis (ex Whittenbury et al. 1970) Bowman et al. 1993.</title>
        <authorList>
            <person name="Kaise H."/>
            <person name="Sawadogo J.B."/>
            <person name="Alam M.S."/>
            <person name="Ueno C."/>
            <person name="Dianou D."/>
            <person name="Shinjo R."/>
            <person name="Asakawa S."/>
        </authorList>
    </citation>
    <scope>NUCLEOTIDE SEQUENCE</scope>
    <source>
        <strain evidence="4">LMG27198</strain>
    </source>
</reference>
<keyword evidence="1" id="KW-0805">Transcription regulation</keyword>
<evidence type="ECO:0000256" key="3">
    <source>
        <dbReference type="ARBA" id="ARBA00023163"/>
    </source>
</evidence>
<evidence type="ECO:0000313" key="5">
    <source>
        <dbReference type="Proteomes" id="UP001144323"/>
    </source>
</evidence>
<comment type="caution">
    <text evidence="4">The sequence shown here is derived from an EMBL/GenBank/DDBJ whole genome shotgun (WGS) entry which is preliminary data.</text>
</comment>
<proteinExistence type="predicted"/>
<dbReference type="InterPro" id="IPR001387">
    <property type="entry name" value="Cro/C1-type_HTH"/>
</dbReference>
<dbReference type="Gene3D" id="1.10.260.40">
    <property type="entry name" value="lambda repressor-like DNA-binding domains"/>
    <property type="match status" value="1"/>
</dbReference>